<dbReference type="SUPFAM" id="SSF51905">
    <property type="entry name" value="FAD/NAD(P)-binding domain"/>
    <property type="match status" value="1"/>
</dbReference>
<dbReference type="NCBIfam" id="TIGR00551">
    <property type="entry name" value="nadB"/>
    <property type="match status" value="1"/>
</dbReference>
<evidence type="ECO:0000313" key="15">
    <source>
        <dbReference type="Proteomes" id="UP000320184"/>
    </source>
</evidence>
<sequence>MMSDADVLVLGSGIAGLMVALEAAERAEVLVLSKRRADDANTNFAQGGIAAVFGRGDSFAAHERDTRRCGAGLCDPAVVRQVVREAPERVRELERLGVRFNRAARGYALGREGGHSHRRIVHASDFTGRAIEAALLERVGAHPRIRLLENQLGVDLILESRMKRGPDAGERASARARRGIDACWGVYAMDRATGRIRPVTARVTVLSTGGWGKVYLYTTNPDVATGDGVAMAYRAGAAVANLEFVQFHPTCLYHPRIKSFLLSEALRGEGAVLRTLDGSRFMPRYHPQADLAPRDVVARAIDRELKRRGEPHVWLDITHRPAALVRRRFPNIAGTLASYGFDLTREPIPVVPAAHYMCGGVRATLAGRTSIAGLLAIGETACTGLHGANRLASNSLLEALVGAHHAAGEVRRLLGTARRVPRAAPWSARGTRPPLESVVFDHNWDAVRRVMWDLVGIVRSDQRLAFAARRLALLREEIEHDYIRLRLNPDLIELRNIALVGSLIVESAQRRRESRGLHFNLDHPRPVAALGRRPTVLRRGHGPEGRPLLAARAAAAL</sequence>
<evidence type="ECO:0000256" key="8">
    <source>
        <dbReference type="ARBA" id="ARBA00023002"/>
    </source>
</evidence>
<evidence type="ECO:0000256" key="11">
    <source>
        <dbReference type="RuleBase" id="RU362049"/>
    </source>
</evidence>
<comment type="catalytic activity">
    <reaction evidence="9">
        <text>L-aspartate + O2 = iminosuccinate + H2O2</text>
        <dbReference type="Rhea" id="RHEA:25876"/>
        <dbReference type="ChEBI" id="CHEBI:15379"/>
        <dbReference type="ChEBI" id="CHEBI:16240"/>
        <dbReference type="ChEBI" id="CHEBI:29991"/>
        <dbReference type="ChEBI" id="CHEBI:77875"/>
        <dbReference type="EC" id="1.4.3.16"/>
    </reaction>
    <physiologicalReaction direction="left-to-right" evidence="9">
        <dbReference type="Rhea" id="RHEA:25877"/>
    </physiologicalReaction>
</comment>
<dbReference type="InterPro" id="IPR003953">
    <property type="entry name" value="FAD-dep_OxRdtase_2_FAD-bd"/>
</dbReference>
<dbReference type="Gene3D" id="3.50.50.60">
    <property type="entry name" value="FAD/NAD(P)-binding domain"/>
    <property type="match status" value="1"/>
</dbReference>
<evidence type="ECO:0000256" key="5">
    <source>
        <dbReference type="ARBA" id="ARBA00022630"/>
    </source>
</evidence>
<dbReference type="FunFam" id="3.90.700.10:FF:000002">
    <property type="entry name" value="L-aspartate oxidase"/>
    <property type="match status" value="1"/>
</dbReference>
<comment type="subcellular location">
    <subcellularLocation>
        <location evidence="11">Cytoplasm</location>
    </subcellularLocation>
</comment>
<gene>
    <name evidence="14" type="primary">nadB</name>
    <name evidence="14" type="ORF">E6K73_11520</name>
</gene>
<keyword evidence="5 11" id="KW-0285">Flavoprotein</keyword>
<dbReference type="InterPro" id="IPR015939">
    <property type="entry name" value="Fum_Rdtase/Succ_DH_flav-like_C"/>
</dbReference>
<evidence type="ECO:0000256" key="10">
    <source>
        <dbReference type="NCBIfam" id="TIGR00551"/>
    </source>
</evidence>
<evidence type="ECO:0000256" key="6">
    <source>
        <dbReference type="ARBA" id="ARBA00022642"/>
    </source>
</evidence>
<dbReference type="UniPathway" id="UPA00253">
    <property type="reaction ID" value="UER00326"/>
</dbReference>
<feature type="domain" description="FAD-dependent oxidoreductase 2 FAD-binding" evidence="12">
    <location>
        <begin position="6"/>
        <end position="396"/>
    </location>
</feature>
<dbReference type="AlphaFoldDB" id="A0A538SB65"/>
<keyword evidence="8 11" id="KW-0560">Oxidoreductase</keyword>
<organism evidence="14 15">
    <name type="scientific">Eiseniibacteriota bacterium</name>
    <dbReference type="NCBI Taxonomy" id="2212470"/>
    <lineage>
        <taxon>Bacteria</taxon>
        <taxon>Candidatus Eiseniibacteriota</taxon>
    </lineage>
</organism>
<dbReference type="InterPro" id="IPR005288">
    <property type="entry name" value="NadB"/>
</dbReference>
<keyword evidence="6 11" id="KW-0662">Pyridine nucleotide biosynthesis</keyword>
<dbReference type="PANTHER" id="PTHR42716:SF2">
    <property type="entry name" value="L-ASPARTATE OXIDASE, CHLOROPLASTIC"/>
    <property type="match status" value="1"/>
</dbReference>
<dbReference type="InterPro" id="IPR037099">
    <property type="entry name" value="Fum_R/Succ_DH_flav-like_C_sf"/>
</dbReference>
<dbReference type="Pfam" id="PF00890">
    <property type="entry name" value="FAD_binding_2"/>
    <property type="match status" value="1"/>
</dbReference>
<dbReference type="FunFam" id="1.20.58.100:FF:000002">
    <property type="entry name" value="L-aspartate oxidase"/>
    <property type="match status" value="1"/>
</dbReference>
<keyword evidence="7 11" id="KW-0274">FAD</keyword>
<evidence type="ECO:0000259" key="13">
    <source>
        <dbReference type="Pfam" id="PF02910"/>
    </source>
</evidence>
<dbReference type="SUPFAM" id="SSF56425">
    <property type="entry name" value="Succinate dehydrogenase/fumarate reductase flavoprotein, catalytic domain"/>
    <property type="match status" value="1"/>
</dbReference>
<evidence type="ECO:0000256" key="1">
    <source>
        <dbReference type="ARBA" id="ARBA00001974"/>
    </source>
</evidence>
<evidence type="ECO:0000313" key="14">
    <source>
        <dbReference type="EMBL" id="TMQ48615.1"/>
    </source>
</evidence>
<dbReference type="EC" id="1.4.3.16" evidence="4 10"/>
<accession>A0A538SB65</accession>
<dbReference type="InterPro" id="IPR027477">
    <property type="entry name" value="Succ_DH/fumarate_Rdtase_cat_sf"/>
</dbReference>
<comment type="caution">
    <text evidence="14">The sequence shown here is derived from an EMBL/GenBank/DDBJ whole genome shotgun (WGS) entry which is preliminary data.</text>
</comment>
<evidence type="ECO:0000256" key="7">
    <source>
        <dbReference type="ARBA" id="ARBA00022827"/>
    </source>
</evidence>
<comment type="similarity">
    <text evidence="3 11">Belongs to the FAD-dependent oxidoreductase 2 family. NadB subfamily.</text>
</comment>
<dbReference type="PANTHER" id="PTHR42716">
    <property type="entry name" value="L-ASPARTATE OXIDASE"/>
    <property type="match status" value="1"/>
</dbReference>
<evidence type="ECO:0000256" key="9">
    <source>
        <dbReference type="ARBA" id="ARBA00048305"/>
    </source>
</evidence>
<comment type="function">
    <text evidence="11">Catalyzes the oxidation of L-aspartate to iminoaspartate.</text>
</comment>
<dbReference type="Gene3D" id="1.20.58.100">
    <property type="entry name" value="Fumarate reductase/succinate dehydrogenase flavoprotein-like, C-terminal domain"/>
    <property type="match status" value="1"/>
</dbReference>
<evidence type="ECO:0000256" key="4">
    <source>
        <dbReference type="ARBA" id="ARBA00012173"/>
    </source>
</evidence>
<dbReference type="NCBIfam" id="NF006567">
    <property type="entry name" value="PRK09077.1"/>
    <property type="match status" value="1"/>
</dbReference>
<comment type="pathway">
    <text evidence="2 11">Cofactor biosynthesis; NAD(+) biosynthesis; iminoaspartate from L-aspartate (oxidase route): step 1/1.</text>
</comment>
<evidence type="ECO:0000256" key="3">
    <source>
        <dbReference type="ARBA" id="ARBA00008562"/>
    </source>
</evidence>
<evidence type="ECO:0000259" key="12">
    <source>
        <dbReference type="Pfam" id="PF00890"/>
    </source>
</evidence>
<dbReference type="Proteomes" id="UP000320184">
    <property type="component" value="Unassembled WGS sequence"/>
</dbReference>
<protein>
    <recommendedName>
        <fullName evidence="4 10">L-aspartate oxidase</fullName>
        <ecNumber evidence="4 10">1.4.3.16</ecNumber>
    </recommendedName>
</protein>
<dbReference type="GO" id="GO:0005737">
    <property type="term" value="C:cytoplasm"/>
    <property type="evidence" value="ECO:0007669"/>
    <property type="project" value="UniProtKB-SubCell"/>
</dbReference>
<comment type="cofactor">
    <cofactor evidence="1 11">
        <name>FAD</name>
        <dbReference type="ChEBI" id="CHEBI:57692"/>
    </cofactor>
</comment>
<dbReference type="PRINTS" id="PR00368">
    <property type="entry name" value="FADPNR"/>
</dbReference>
<evidence type="ECO:0000256" key="2">
    <source>
        <dbReference type="ARBA" id="ARBA00004950"/>
    </source>
</evidence>
<name>A0A538SB65_UNCEI</name>
<dbReference type="EMBL" id="VBOT01000136">
    <property type="protein sequence ID" value="TMQ48615.1"/>
    <property type="molecule type" value="Genomic_DNA"/>
</dbReference>
<dbReference type="SUPFAM" id="SSF46977">
    <property type="entry name" value="Succinate dehydrogenase/fumarate reductase flavoprotein C-terminal domain"/>
    <property type="match status" value="1"/>
</dbReference>
<dbReference type="Pfam" id="PF02910">
    <property type="entry name" value="Succ_DH_flav_C"/>
    <property type="match status" value="1"/>
</dbReference>
<dbReference type="GO" id="GO:0034628">
    <property type="term" value="P:'de novo' NAD+ biosynthetic process from L-aspartate"/>
    <property type="evidence" value="ECO:0007669"/>
    <property type="project" value="TreeGrafter"/>
</dbReference>
<feature type="domain" description="Fumarate reductase/succinate dehydrogenase flavoprotein-like C-terminal" evidence="13">
    <location>
        <begin position="446"/>
        <end position="525"/>
    </location>
</feature>
<dbReference type="GO" id="GO:0008734">
    <property type="term" value="F:L-aspartate oxidase activity"/>
    <property type="evidence" value="ECO:0007669"/>
    <property type="project" value="UniProtKB-UniRule"/>
</dbReference>
<reference evidence="14 15" key="1">
    <citation type="journal article" date="2019" name="Nat. Microbiol.">
        <title>Mediterranean grassland soil C-N compound turnover is dependent on rainfall and depth, and is mediated by genomically divergent microorganisms.</title>
        <authorList>
            <person name="Diamond S."/>
            <person name="Andeer P.F."/>
            <person name="Li Z."/>
            <person name="Crits-Christoph A."/>
            <person name="Burstein D."/>
            <person name="Anantharaman K."/>
            <person name="Lane K.R."/>
            <person name="Thomas B.C."/>
            <person name="Pan C."/>
            <person name="Northen T.R."/>
            <person name="Banfield J.F."/>
        </authorList>
    </citation>
    <scope>NUCLEOTIDE SEQUENCE [LARGE SCALE GENOMIC DNA]</scope>
    <source>
        <strain evidence="14">WS_3</strain>
    </source>
</reference>
<dbReference type="Gene3D" id="3.90.700.10">
    <property type="entry name" value="Succinate dehydrogenase/fumarate reductase flavoprotein, catalytic domain"/>
    <property type="match status" value="1"/>
</dbReference>
<dbReference type="InterPro" id="IPR036188">
    <property type="entry name" value="FAD/NAD-bd_sf"/>
</dbReference>
<proteinExistence type="inferred from homology"/>